<accession>A0A4Q8AES6</accession>
<keyword evidence="2" id="KW-0472">Membrane</keyword>
<organism evidence="3 4">
    <name type="scientific">Zhihengliuella halotolerans</name>
    <dbReference type="NCBI Taxonomy" id="370736"/>
    <lineage>
        <taxon>Bacteria</taxon>
        <taxon>Bacillati</taxon>
        <taxon>Actinomycetota</taxon>
        <taxon>Actinomycetes</taxon>
        <taxon>Micrococcales</taxon>
        <taxon>Micrococcaceae</taxon>
        <taxon>Zhihengliuella</taxon>
    </lineage>
</organism>
<dbReference type="AlphaFoldDB" id="A0A4Q8AES6"/>
<dbReference type="OrthoDB" id="3268622at2"/>
<reference evidence="3 4" key="1">
    <citation type="submission" date="2019-02" db="EMBL/GenBank/DDBJ databases">
        <title>Sequencing the genomes of 1000 actinobacteria strains.</title>
        <authorList>
            <person name="Klenk H.-P."/>
        </authorList>
    </citation>
    <scope>NUCLEOTIDE SEQUENCE [LARGE SCALE GENOMIC DNA]</scope>
    <source>
        <strain evidence="3 4">DSM 17364</strain>
    </source>
</reference>
<feature type="transmembrane region" description="Helical" evidence="2">
    <location>
        <begin position="7"/>
        <end position="23"/>
    </location>
</feature>
<dbReference type="InterPro" id="IPR025323">
    <property type="entry name" value="DUF4229"/>
</dbReference>
<evidence type="ECO:0000256" key="1">
    <source>
        <dbReference type="SAM" id="MobiDB-lite"/>
    </source>
</evidence>
<dbReference type="Pfam" id="PF14012">
    <property type="entry name" value="DUF4229"/>
    <property type="match status" value="1"/>
</dbReference>
<keyword evidence="4" id="KW-1185">Reference proteome</keyword>
<evidence type="ECO:0000313" key="3">
    <source>
        <dbReference type="EMBL" id="RZU62331.1"/>
    </source>
</evidence>
<sequence length="98" mass="10815">MQFLKFTLLRLALFAAVFWLLYWGMRWNLWVAAGIGLVVAFAVSYLFFNRLRLAASADLAARFSGAGGRKNEVADDDAAAEDAAAEAAEREDPERGRS</sequence>
<feature type="compositionally biased region" description="Acidic residues" evidence="1">
    <location>
        <begin position="74"/>
        <end position="84"/>
    </location>
</feature>
<protein>
    <submittedName>
        <fullName evidence="3">Uncharacterized protein DUF4229</fullName>
    </submittedName>
</protein>
<dbReference type="Proteomes" id="UP000292685">
    <property type="component" value="Unassembled WGS sequence"/>
</dbReference>
<feature type="region of interest" description="Disordered" evidence="1">
    <location>
        <begin position="66"/>
        <end position="98"/>
    </location>
</feature>
<evidence type="ECO:0000313" key="4">
    <source>
        <dbReference type="Proteomes" id="UP000292685"/>
    </source>
</evidence>
<name>A0A4Q8AES6_9MICC</name>
<gene>
    <name evidence="3" type="ORF">EV380_1924</name>
</gene>
<dbReference type="EMBL" id="SHLA01000001">
    <property type="protein sequence ID" value="RZU62331.1"/>
    <property type="molecule type" value="Genomic_DNA"/>
</dbReference>
<keyword evidence="2" id="KW-1133">Transmembrane helix</keyword>
<keyword evidence="2" id="KW-0812">Transmembrane</keyword>
<evidence type="ECO:0000256" key="2">
    <source>
        <dbReference type="SAM" id="Phobius"/>
    </source>
</evidence>
<feature type="compositionally biased region" description="Basic and acidic residues" evidence="1">
    <location>
        <begin position="87"/>
        <end position="98"/>
    </location>
</feature>
<feature type="transmembrane region" description="Helical" evidence="2">
    <location>
        <begin position="29"/>
        <end position="48"/>
    </location>
</feature>
<proteinExistence type="predicted"/>
<dbReference type="RefSeq" id="WP_130450964.1">
    <property type="nucleotide sequence ID" value="NZ_SHLA01000001.1"/>
</dbReference>
<comment type="caution">
    <text evidence="3">The sequence shown here is derived from an EMBL/GenBank/DDBJ whole genome shotgun (WGS) entry which is preliminary data.</text>
</comment>